<dbReference type="SUPFAM" id="SSF52317">
    <property type="entry name" value="Class I glutamine amidotransferase-like"/>
    <property type="match status" value="1"/>
</dbReference>
<evidence type="ECO:0008006" key="5">
    <source>
        <dbReference type="Google" id="ProtNLM"/>
    </source>
</evidence>
<reference evidence="3 4" key="1">
    <citation type="submission" date="2016-10" db="EMBL/GenBank/DDBJ databases">
        <authorList>
            <person name="de Groot N.N."/>
        </authorList>
    </citation>
    <scope>NUCLEOTIDE SEQUENCE [LARGE SCALE GENOMIC DNA]</scope>
    <source>
        <strain evidence="3 4">DSM 25186</strain>
    </source>
</reference>
<evidence type="ECO:0000256" key="2">
    <source>
        <dbReference type="SAM" id="Phobius"/>
    </source>
</evidence>
<feature type="transmembrane region" description="Helical" evidence="2">
    <location>
        <begin position="12"/>
        <end position="32"/>
    </location>
</feature>
<protein>
    <recommendedName>
        <fullName evidence="5">VWA domain-containing protein</fullName>
    </recommendedName>
</protein>
<feature type="coiled-coil region" evidence="1">
    <location>
        <begin position="93"/>
        <end position="120"/>
    </location>
</feature>
<accession>A0A1G8WEA9</accession>
<evidence type="ECO:0000313" key="3">
    <source>
        <dbReference type="EMBL" id="SDJ76025.1"/>
    </source>
</evidence>
<evidence type="ECO:0000256" key="1">
    <source>
        <dbReference type="SAM" id="Coils"/>
    </source>
</evidence>
<sequence>MNRFELLTQYSPWFYILCLLVGGIYAVALYFRAPMPWSNGVNRLLAVARFLLVSLLCFLLLGPFVRRIRNTAENPTVVLAVDDSESVRLGSDSAAVQGLMASLEQTAEQLRNEEVNVEIRSLSGRVNQVDSLTFRQPTTDLTELLTGVQSDYENRNLGGVVLVSDGIYNQGISPAYRNFGFPVYAIGVGDTTPKQDLNLKAVYYNKIAYLGNRFPIVAEVQNAGFAGQEAVVRLRQRGKVLATERLPLNEADGLQQVTFYASSQEKGMQRYEVEVQPLEQEFTTQNNVRSAYVDIIDAREKILIVARSPHPDIKAIRSALEEQEDYEVVVHIPGVNDLPDDQYDLIIFHQLPTFNGSGNSLVTQLTKGNKPVWYILGSQTDLNTFNSVNGALTVSARGRQRDNVTGSLNPNFTRFRIENALQTLLPRFPPLSVPFGEFSMSTGTETVLSQRVGRVETDKSLLVYRQNGGQKTAVLVGEGLWQWRLQEYELTEKQEATDELILKLVQLLSAKEDKRQFRVTPITDEFLEADRVVFDVEIYNDIYEKIYNQKVELRITNEENETTSYSFVNSESNSRLDIGSLPQGVYSYRATTPINGKTEVSTGQFSIRRPELEALNLTADYDLLRQVATQTGGQFFTASQLGELQNYLATNQPKPLIRSSEDLTELINVEWLFFVLLALVSLEWFLRKYQGAY</sequence>
<dbReference type="RefSeq" id="WP_089677735.1">
    <property type="nucleotide sequence ID" value="NZ_FNFO01000001.1"/>
</dbReference>
<dbReference type="PANTHER" id="PTHR37947">
    <property type="entry name" value="BLL2462 PROTEIN"/>
    <property type="match status" value="1"/>
</dbReference>
<keyword evidence="2" id="KW-0472">Membrane</keyword>
<dbReference type="STRING" id="1075417.SAMN05421823_10138"/>
<dbReference type="InterPro" id="IPR029062">
    <property type="entry name" value="Class_I_gatase-like"/>
</dbReference>
<gene>
    <name evidence="3" type="ORF">SAMN05421823_10138</name>
</gene>
<keyword evidence="1" id="KW-0175">Coiled coil</keyword>
<organism evidence="3 4">
    <name type="scientific">Catalinimonas alkaloidigena</name>
    <dbReference type="NCBI Taxonomy" id="1075417"/>
    <lineage>
        <taxon>Bacteria</taxon>
        <taxon>Pseudomonadati</taxon>
        <taxon>Bacteroidota</taxon>
        <taxon>Cytophagia</taxon>
        <taxon>Cytophagales</taxon>
        <taxon>Catalimonadaceae</taxon>
        <taxon>Catalinimonas</taxon>
    </lineage>
</organism>
<feature type="transmembrane region" description="Helical" evidence="2">
    <location>
        <begin position="44"/>
        <end position="65"/>
    </location>
</feature>
<dbReference type="InterPro" id="IPR036465">
    <property type="entry name" value="vWFA_dom_sf"/>
</dbReference>
<dbReference type="SUPFAM" id="SSF53300">
    <property type="entry name" value="vWA-like"/>
    <property type="match status" value="1"/>
</dbReference>
<dbReference type="EMBL" id="FNFO01000001">
    <property type="protein sequence ID" value="SDJ76025.1"/>
    <property type="molecule type" value="Genomic_DNA"/>
</dbReference>
<evidence type="ECO:0000313" key="4">
    <source>
        <dbReference type="Proteomes" id="UP000198510"/>
    </source>
</evidence>
<dbReference type="PANTHER" id="PTHR37947:SF1">
    <property type="entry name" value="BLL2462 PROTEIN"/>
    <property type="match status" value="1"/>
</dbReference>
<keyword evidence="2" id="KW-1133">Transmembrane helix</keyword>
<name>A0A1G8WEA9_9BACT</name>
<dbReference type="Proteomes" id="UP000198510">
    <property type="component" value="Unassembled WGS sequence"/>
</dbReference>
<keyword evidence="2" id="KW-0812">Transmembrane</keyword>
<keyword evidence="4" id="KW-1185">Reference proteome</keyword>
<dbReference type="AlphaFoldDB" id="A0A1G8WEA9"/>
<dbReference type="CDD" id="cd00198">
    <property type="entry name" value="vWFA"/>
    <property type="match status" value="1"/>
</dbReference>
<proteinExistence type="predicted"/>
<dbReference type="OrthoDB" id="9763076at2"/>